<feature type="transmembrane region" description="Helical" evidence="1">
    <location>
        <begin position="6"/>
        <end position="26"/>
    </location>
</feature>
<evidence type="ECO:0000313" key="2">
    <source>
        <dbReference type="EMBL" id="AMN34774.1"/>
    </source>
</evidence>
<organism evidence="2 3">
    <name type="scientific">Clostridium perfringens</name>
    <dbReference type="NCBI Taxonomy" id="1502"/>
    <lineage>
        <taxon>Bacteria</taxon>
        <taxon>Bacillati</taxon>
        <taxon>Bacillota</taxon>
        <taxon>Clostridia</taxon>
        <taxon>Eubacteriales</taxon>
        <taxon>Clostridiaceae</taxon>
        <taxon>Clostridium</taxon>
    </lineage>
</organism>
<evidence type="ECO:0000313" key="3">
    <source>
        <dbReference type="Proteomes" id="UP000070260"/>
    </source>
</evidence>
<name>A0A127EFR1_CLOPF</name>
<gene>
    <name evidence="2" type="ORF">JFP838_03065</name>
</gene>
<reference evidence="2 3" key="1">
    <citation type="journal article" date="2016" name="PLoS ONE">
        <title>Plasmid Characterization and Chromosome Analysis of Two netF+ Clostridium perfringens Isolates Associated with Foal and Canine Necrotizing Enteritis.</title>
        <authorList>
            <person name="Mehdizadeh Gohari I."/>
            <person name="Kropinski A.M."/>
            <person name="Weese S.J."/>
            <person name="Parreira V.R."/>
            <person name="Whitehead A.E."/>
            <person name="Boerlin P."/>
            <person name="Prescott J.F."/>
        </authorList>
    </citation>
    <scope>NUCLEOTIDE SEQUENCE [LARGE SCALE GENOMIC DNA]</scope>
    <source>
        <strain evidence="2 3">JP838</strain>
    </source>
</reference>
<dbReference type="RefSeq" id="WP_061426465.1">
    <property type="nucleotide sequence ID" value="NZ_CATNZO010000001.1"/>
</dbReference>
<keyword evidence="1" id="KW-1133">Transmembrane helix</keyword>
<dbReference type="EMBL" id="CP010994">
    <property type="protein sequence ID" value="AMN34774.1"/>
    <property type="molecule type" value="Genomic_DNA"/>
</dbReference>
<dbReference type="PATRIC" id="fig|1502.177.peg.598"/>
<accession>A0A127EFR1</accession>
<keyword evidence="1" id="KW-0812">Transmembrane</keyword>
<protein>
    <submittedName>
        <fullName evidence="2">Uncharacterized protein</fullName>
    </submittedName>
</protein>
<dbReference type="AlphaFoldDB" id="A0A127EFR1"/>
<evidence type="ECO:0000256" key="1">
    <source>
        <dbReference type="SAM" id="Phobius"/>
    </source>
</evidence>
<proteinExistence type="predicted"/>
<dbReference type="Proteomes" id="UP000070260">
    <property type="component" value="Chromosome"/>
</dbReference>
<keyword evidence="1" id="KW-0472">Membrane</keyword>
<sequence>MNDELNLFIFVVIVFCVICLICQIGHEIYLEIIDSKTTSHIENGIIIDKKEEVNQAPILIGTNIFLNFNSQEYLIVKCNYNTYEIEADSNEYDIGDEVQLQIKEYKDKVISFSII</sequence>